<evidence type="ECO:0000256" key="2">
    <source>
        <dbReference type="ARBA" id="ARBA00023128"/>
    </source>
</evidence>
<evidence type="ECO:0000313" key="6">
    <source>
        <dbReference type="RefSeq" id="XP_038978228.1"/>
    </source>
</evidence>
<keyword evidence="3" id="KW-1015">Disulfide bond</keyword>
<dbReference type="Gene3D" id="1.10.10.140">
    <property type="entry name" value="Cytochrome c oxidase, subunit VIb"/>
    <property type="match status" value="1"/>
</dbReference>
<evidence type="ECO:0000256" key="3">
    <source>
        <dbReference type="ARBA" id="ARBA00023157"/>
    </source>
</evidence>
<keyword evidence="5" id="KW-1185">Reference proteome</keyword>
<comment type="subcellular location">
    <subcellularLocation>
        <location evidence="1">Mitochondrion</location>
    </subcellularLocation>
</comment>
<protein>
    <submittedName>
        <fullName evidence="6">Cytochrome c oxidase subunit 6b-3-like</fullName>
    </submittedName>
</protein>
<gene>
    <name evidence="6" type="primary">LOC120108642</name>
</gene>
<keyword evidence="4" id="KW-0472">Membrane</keyword>
<accession>A0A8B9A320</accession>
<dbReference type="PROSITE" id="PS51808">
    <property type="entry name" value="CHCH"/>
    <property type="match status" value="1"/>
</dbReference>
<dbReference type="PANTHER" id="PTHR46281">
    <property type="entry name" value="CYTOCHROME C OXIDASE SUBUNIT 6B"/>
    <property type="match status" value="1"/>
</dbReference>
<dbReference type="CDD" id="cd00926">
    <property type="entry name" value="Cyt_c_Oxidase_VIb"/>
    <property type="match status" value="1"/>
</dbReference>
<proteinExistence type="predicted"/>
<name>A0A8B9A320_PHODC</name>
<evidence type="ECO:0000256" key="4">
    <source>
        <dbReference type="SAM" id="Phobius"/>
    </source>
</evidence>
<keyword evidence="2" id="KW-0496">Mitochondrion</keyword>
<dbReference type="GeneID" id="120108642"/>
<dbReference type="InterPro" id="IPR036549">
    <property type="entry name" value="CX6/COA6-like_sf"/>
</dbReference>
<dbReference type="PANTHER" id="PTHR46281:SF8">
    <property type="entry name" value="CYTOCHROME C OXIDASE SUBUNIT 12, MITOCHONDRIAL"/>
    <property type="match status" value="1"/>
</dbReference>
<feature type="transmembrane region" description="Helical" evidence="4">
    <location>
        <begin position="61"/>
        <end position="83"/>
    </location>
</feature>
<keyword evidence="4" id="KW-0812">Transmembrane</keyword>
<dbReference type="GO" id="GO:0005739">
    <property type="term" value="C:mitochondrion"/>
    <property type="evidence" value="ECO:0007669"/>
    <property type="project" value="UniProtKB-SubCell"/>
</dbReference>
<dbReference type="InterPro" id="IPR048280">
    <property type="entry name" value="COX6B-like"/>
</dbReference>
<keyword evidence="4" id="KW-1133">Transmembrane helix</keyword>
<dbReference type="GO" id="GO:0045277">
    <property type="term" value="C:respiratory chain complex IV"/>
    <property type="evidence" value="ECO:0007669"/>
    <property type="project" value="InterPro"/>
</dbReference>
<dbReference type="Proteomes" id="UP000228380">
    <property type="component" value="Unplaced"/>
</dbReference>
<dbReference type="RefSeq" id="XP_038978228.1">
    <property type="nucleotide sequence ID" value="XM_039122300.1"/>
</dbReference>
<evidence type="ECO:0000313" key="5">
    <source>
        <dbReference type="Proteomes" id="UP000228380"/>
    </source>
</evidence>
<dbReference type="KEGG" id="pda:120108642"/>
<dbReference type="AlphaFoldDB" id="A0A8B9A320"/>
<dbReference type="SUPFAM" id="SSF47694">
    <property type="entry name" value="Cytochrome c oxidase subunit h"/>
    <property type="match status" value="1"/>
</dbReference>
<organism evidence="5 6">
    <name type="scientific">Phoenix dactylifera</name>
    <name type="common">Date palm</name>
    <dbReference type="NCBI Taxonomy" id="42345"/>
    <lineage>
        <taxon>Eukaryota</taxon>
        <taxon>Viridiplantae</taxon>
        <taxon>Streptophyta</taxon>
        <taxon>Embryophyta</taxon>
        <taxon>Tracheophyta</taxon>
        <taxon>Spermatophyta</taxon>
        <taxon>Magnoliopsida</taxon>
        <taxon>Liliopsida</taxon>
        <taxon>Arecaceae</taxon>
        <taxon>Coryphoideae</taxon>
        <taxon>Phoeniceae</taxon>
        <taxon>Phoenix</taxon>
    </lineage>
</organism>
<sequence>MAEIELKTAPADFCFPSANQTSHCFTRYIEYHKCLKAKGEDAADCQKFARYYRSLCPLEWVSAYASCSSTLIFSLICTLIFIISLTEPLFSCYSTDSLVV</sequence>
<dbReference type="InterPro" id="IPR003213">
    <property type="entry name" value="Cyt_c_oxidase_su6B"/>
</dbReference>
<dbReference type="OrthoDB" id="1107506at2759"/>
<dbReference type="Pfam" id="PF02297">
    <property type="entry name" value="COX6B"/>
    <property type="match status" value="1"/>
</dbReference>
<evidence type="ECO:0000256" key="1">
    <source>
        <dbReference type="ARBA" id="ARBA00004173"/>
    </source>
</evidence>
<reference evidence="6" key="1">
    <citation type="submission" date="2025-08" db="UniProtKB">
        <authorList>
            <consortium name="RefSeq"/>
        </authorList>
    </citation>
    <scope>IDENTIFICATION</scope>
    <source>
        <tissue evidence="6">Young leaves</tissue>
    </source>
</reference>